<reference evidence="2" key="2">
    <citation type="submission" date="2015-11" db="EMBL/GenBank/DDBJ databases">
        <authorList>
            <person name="Zhang Y."/>
            <person name="Guo Z."/>
        </authorList>
    </citation>
    <scope>NUCLEOTIDE SEQUENCE</scope>
    <source>
        <strain evidence="2">1</strain>
    </source>
</reference>
<dbReference type="InterPro" id="IPR012675">
    <property type="entry name" value="Beta-grasp_dom_sf"/>
</dbReference>
<dbReference type="AlphaFoldDB" id="A0A0H5BDZ2"/>
<organism evidence="2 3">
    <name type="scientific">Blastochloris viridis</name>
    <name type="common">Rhodopseudomonas viridis</name>
    <dbReference type="NCBI Taxonomy" id="1079"/>
    <lineage>
        <taxon>Bacteria</taxon>
        <taxon>Pseudomonadati</taxon>
        <taxon>Pseudomonadota</taxon>
        <taxon>Alphaproteobacteria</taxon>
        <taxon>Hyphomicrobiales</taxon>
        <taxon>Blastochloridaceae</taxon>
        <taxon>Blastochloris</taxon>
    </lineage>
</organism>
<dbReference type="STRING" id="1079.BVIR_1934"/>
<dbReference type="Gene3D" id="3.10.20.30">
    <property type="match status" value="1"/>
</dbReference>
<accession>A0A0H5BDZ2</accession>
<reference evidence="3" key="3">
    <citation type="journal article" date="2016" name="Genome Announc.">
        <title>Revised genome sequence of the purple photosynthetic bacterium Blastochloris viridis.</title>
        <authorList>
            <person name="Liu L.N."/>
            <person name="Faulkner M."/>
            <person name="Liu X."/>
            <person name="Huang F."/>
            <person name="Darby A.C."/>
            <person name="Hall N."/>
        </authorList>
    </citation>
    <scope>NUCLEOTIDE SEQUENCE [LARGE SCALE GENOMIC DNA]</scope>
    <source>
        <strain evidence="3">ATCC 19567 / DSM 133 / F</strain>
    </source>
</reference>
<sequence>MAEPTIRLNGVEAPLRSASLAALIAEHVDIPEGGRGVAVAVNGAVVRRADWDQVTLVPGDAVEIVLARQGG</sequence>
<dbReference type="SUPFAM" id="SSF54285">
    <property type="entry name" value="MoaD/ThiS"/>
    <property type="match status" value="1"/>
</dbReference>
<evidence type="ECO:0000313" key="3">
    <source>
        <dbReference type="Proteomes" id="UP000065734"/>
    </source>
</evidence>
<name>A0A0H5BDZ2_BLAVI</name>
<dbReference type="InterPro" id="IPR003749">
    <property type="entry name" value="ThiS/MoaD-like"/>
</dbReference>
<dbReference type="KEGG" id="bvr:BVIR_1934"/>
<dbReference type="InterPro" id="IPR016155">
    <property type="entry name" value="Mopterin_synth/thiamin_S_b"/>
</dbReference>
<dbReference type="InterPro" id="IPR010035">
    <property type="entry name" value="Thi_S"/>
</dbReference>
<dbReference type="NCBIfam" id="TIGR01683">
    <property type="entry name" value="thiS"/>
    <property type="match status" value="1"/>
</dbReference>
<evidence type="ECO:0000313" key="1">
    <source>
        <dbReference type="EMBL" id="BAS00401.1"/>
    </source>
</evidence>
<dbReference type="EMBL" id="LN907867">
    <property type="protein sequence ID" value="CUU42370.1"/>
    <property type="molecule type" value="Genomic_DNA"/>
</dbReference>
<reference evidence="1" key="1">
    <citation type="journal article" date="2015" name="Genome Announc.">
        <title>Complete Genome Sequence of the Bacteriochlorophyll b-Producing Photosynthetic Bacterium Blastochloris viridis.</title>
        <authorList>
            <person name="Tsukatani Y."/>
            <person name="Hirose Y."/>
            <person name="Harada J."/>
            <person name="Misawa N."/>
            <person name="Mori K."/>
            <person name="Inoue K."/>
            <person name="Tamiaki H."/>
        </authorList>
    </citation>
    <scope>NUCLEOTIDE SEQUENCE [LARGE SCALE GENOMIC DNA]</scope>
    <source>
        <strain evidence="1">DSM 133</strain>
    </source>
</reference>
<protein>
    <submittedName>
        <fullName evidence="2">Sulfur carrier protein ThiS</fullName>
    </submittedName>
</protein>
<keyword evidence="3" id="KW-1185">Reference proteome</keyword>
<dbReference type="PANTHER" id="PTHR34472">
    <property type="entry name" value="SULFUR CARRIER PROTEIN THIS"/>
    <property type="match status" value="1"/>
</dbReference>
<dbReference type="Pfam" id="PF02597">
    <property type="entry name" value="ThiS"/>
    <property type="match status" value="1"/>
</dbReference>
<dbReference type="PANTHER" id="PTHR34472:SF1">
    <property type="entry name" value="SULFUR CARRIER PROTEIN THIS"/>
    <property type="match status" value="1"/>
</dbReference>
<evidence type="ECO:0000313" key="2">
    <source>
        <dbReference type="EMBL" id="CUU42370.1"/>
    </source>
</evidence>
<gene>
    <name evidence="1" type="ORF">BV133_2807</name>
    <name evidence="2" type="ORF">BVIRIDIS_13790</name>
</gene>
<proteinExistence type="predicted"/>
<dbReference type="OrthoDB" id="163636at2"/>
<dbReference type="RefSeq" id="WP_055037434.1">
    <property type="nucleotide sequence ID" value="NZ_AP014854.2"/>
</dbReference>
<dbReference type="Proteomes" id="UP000065734">
    <property type="component" value="Chromosome I"/>
</dbReference>
<dbReference type="EMBL" id="AP014854">
    <property type="protein sequence ID" value="BAS00401.1"/>
    <property type="molecule type" value="Genomic_DNA"/>
</dbReference>